<organism evidence="5 6">
    <name type="scientific">Persicimonas caeni</name>
    <dbReference type="NCBI Taxonomy" id="2292766"/>
    <lineage>
        <taxon>Bacteria</taxon>
        <taxon>Deltaproteobacteria</taxon>
        <taxon>Bradymonadales</taxon>
        <taxon>Bradymonadaceae</taxon>
        <taxon>Persicimonas</taxon>
    </lineage>
</organism>
<dbReference type="Gene3D" id="3.40.50.410">
    <property type="entry name" value="von Willebrand factor, type A domain"/>
    <property type="match status" value="1"/>
</dbReference>
<feature type="signal peptide" evidence="2">
    <location>
        <begin position="1"/>
        <end position="26"/>
    </location>
</feature>
<feature type="region of interest" description="Disordered" evidence="1">
    <location>
        <begin position="147"/>
        <end position="169"/>
    </location>
</feature>
<keyword evidence="6" id="KW-1185">Reference proteome</keyword>
<sequence>MDCRTQRSRLLLPLALLALLSMQCSSGSPDTSMAYESAYPAAEQDGAAAGGESTTWKRSKIVPHTSRLKVGDERTLDILGMETQVRIDGFRARVLIDYYFHNPDDRQYEGTFKVRLPNEASPYFLAFGQSKTELEAVTPKKFKQAKLDDANPADEAKPADHEKPTHKTAFEPNAIMAARQASWIEPKEARIVPKEQAAYAYGETVRRRVDPALMEWAGPGMFSARIFPIAPNKVHRVVIGYDANLTAIGDDYEFTVPLPEGVPSTEVHVAVASIDGVTTKVQPEVAADEASEASYYSFSNPDGRQIRIRLEGAGATALTGSDQVGDYFAAQVTPQLPDASDDGAKNEGAAGAKPDAVFLVDTSLTANPDRFNVWRKLMRAILENNRGKVERFGVVFFNVESFWWRPELVANTSENVDALMEFTDTLALEGATDLGQAFDRLASGQVDMSRADVFLMSDASATWGTSDPYALSGRLAKVGSSLFAYRTGMTGDDTSMMEHLARETGGAVFSVVGESEVAAASTAHTAKPWTIRNVSVDGAKDVLLAGRPKTIFPGQRLTVVGRGGLAGGAKVDLELARGEEVETVGVPVEHVLSSSLTARAYGQVAVGQLEEFLGSTRPFAEAYARQYRVPGKSSSLLMLESEEDYKAYGIEPKADAATVRGSTVRNQVVNALDALASKLGDPKAAFTDWLSRASQMQGVGLAPSKSFLSLLEELPAESFDVVAKPLTCRNRSWEPVSKELREELGEQEPSYDTVVADAKRRLEKYGSDDALKALSSLVEANPADGVLARDIGYSATEWGHHGQAYHLFRRVADARPWEPQTYHAMALALAKAERANLALVYFEVALSGKWHGRFGSFDEIVRLDYLRFLRKTSDEELHEAARTFAKTRRAKLADELGIDAADMVVVIAWNTDRTDIDLHVTEPSGEVCYYGHPKTDSGGRLTRDVTQGYGPEMFVLEDAPRGDYRVRAKYYATDRNRAGTRTKVQATIYRNWGKPTEKVIRKTVTLEDGKEMHDIMNVDVKK</sequence>
<dbReference type="Pfam" id="PF13768">
    <property type="entry name" value="VWA_3"/>
    <property type="match status" value="1"/>
</dbReference>
<protein>
    <recommendedName>
        <fullName evidence="7">VWA domain-containing protein</fullName>
    </recommendedName>
</protein>
<dbReference type="InterPro" id="IPR036465">
    <property type="entry name" value="vWFA_dom_sf"/>
</dbReference>
<keyword evidence="2" id="KW-0732">Signal</keyword>
<evidence type="ECO:0008006" key="7">
    <source>
        <dbReference type="Google" id="ProtNLM"/>
    </source>
</evidence>
<name>A0A4Y6Q095_PERCE</name>
<proteinExistence type="predicted"/>
<feature type="domain" description="VWFA" evidence="3">
    <location>
        <begin position="355"/>
        <end position="534"/>
    </location>
</feature>
<accession>A0A5B8YBR2</accession>
<evidence type="ECO:0000259" key="4">
    <source>
        <dbReference type="PROSITE" id="PS51468"/>
    </source>
</evidence>
<dbReference type="InterPro" id="IPR002035">
    <property type="entry name" value="VWF_A"/>
</dbReference>
<dbReference type="InterPro" id="IPR011990">
    <property type="entry name" value="TPR-like_helical_dom_sf"/>
</dbReference>
<evidence type="ECO:0000259" key="3">
    <source>
        <dbReference type="PROSITE" id="PS50234"/>
    </source>
</evidence>
<dbReference type="OrthoDB" id="266279at2"/>
<dbReference type="SUPFAM" id="SSF53300">
    <property type="entry name" value="vWA-like"/>
    <property type="match status" value="1"/>
</dbReference>
<dbReference type="SUPFAM" id="SSF48452">
    <property type="entry name" value="TPR-like"/>
    <property type="match status" value="1"/>
</dbReference>
<dbReference type="EMBL" id="CP041186">
    <property type="protein sequence ID" value="QDG53933.1"/>
    <property type="molecule type" value="Genomic_DNA"/>
</dbReference>
<accession>A0A4Y6Q095</accession>
<dbReference type="InterPro" id="IPR013694">
    <property type="entry name" value="VIT"/>
</dbReference>
<evidence type="ECO:0000256" key="1">
    <source>
        <dbReference type="SAM" id="MobiDB-lite"/>
    </source>
</evidence>
<evidence type="ECO:0000313" key="6">
    <source>
        <dbReference type="Proteomes" id="UP000315995"/>
    </source>
</evidence>
<gene>
    <name evidence="5" type="ORF">FIV42_25270</name>
</gene>
<dbReference type="Gene3D" id="1.25.40.10">
    <property type="entry name" value="Tetratricopeptide repeat domain"/>
    <property type="match status" value="1"/>
</dbReference>
<dbReference type="CDD" id="cd00198">
    <property type="entry name" value="vWFA"/>
    <property type="match status" value="1"/>
</dbReference>
<dbReference type="AlphaFoldDB" id="A0A4Y6Q095"/>
<evidence type="ECO:0000313" key="5">
    <source>
        <dbReference type="EMBL" id="QDG53933.1"/>
    </source>
</evidence>
<feature type="domain" description="VIT" evidence="4">
    <location>
        <begin position="62"/>
        <end position="243"/>
    </location>
</feature>
<dbReference type="Proteomes" id="UP000315995">
    <property type="component" value="Chromosome"/>
</dbReference>
<reference evidence="5 6" key="1">
    <citation type="submission" date="2019-06" db="EMBL/GenBank/DDBJ databases">
        <title>Persicimonas caeni gen. nov., sp. nov., a predatory bacterium isolated from solar saltern.</title>
        <authorList>
            <person name="Wang S."/>
        </authorList>
    </citation>
    <scope>NUCLEOTIDE SEQUENCE [LARGE SCALE GENOMIC DNA]</scope>
    <source>
        <strain evidence="5 6">YN101</strain>
    </source>
</reference>
<dbReference type="PROSITE" id="PS50234">
    <property type="entry name" value="VWFA"/>
    <property type="match status" value="1"/>
</dbReference>
<evidence type="ECO:0000256" key="2">
    <source>
        <dbReference type="SAM" id="SignalP"/>
    </source>
</evidence>
<dbReference type="PROSITE" id="PS51468">
    <property type="entry name" value="VIT"/>
    <property type="match status" value="1"/>
</dbReference>
<feature type="chain" id="PRO_5030106795" description="VWA domain-containing protein" evidence="2">
    <location>
        <begin position="27"/>
        <end position="1022"/>
    </location>
</feature>